<dbReference type="Proteomes" id="UP001054945">
    <property type="component" value="Unassembled WGS sequence"/>
</dbReference>
<evidence type="ECO:0000313" key="1">
    <source>
        <dbReference type="EMBL" id="GIY67762.1"/>
    </source>
</evidence>
<keyword evidence="2" id="KW-1185">Reference proteome</keyword>
<name>A0AAV4VBT9_CAEEX</name>
<reference evidence="1 2" key="1">
    <citation type="submission" date="2021-06" db="EMBL/GenBank/DDBJ databases">
        <title>Caerostris extrusa draft genome.</title>
        <authorList>
            <person name="Kono N."/>
            <person name="Arakawa K."/>
        </authorList>
    </citation>
    <scope>NUCLEOTIDE SEQUENCE [LARGE SCALE GENOMIC DNA]</scope>
</reference>
<protein>
    <recommendedName>
        <fullName evidence="3">Secreted protein</fullName>
    </recommendedName>
</protein>
<comment type="caution">
    <text evidence="1">The sequence shown here is derived from an EMBL/GenBank/DDBJ whole genome shotgun (WGS) entry which is preliminary data.</text>
</comment>
<evidence type="ECO:0008006" key="3">
    <source>
        <dbReference type="Google" id="ProtNLM"/>
    </source>
</evidence>
<evidence type="ECO:0000313" key="2">
    <source>
        <dbReference type="Proteomes" id="UP001054945"/>
    </source>
</evidence>
<gene>
    <name evidence="1" type="ORF">CEXT_565611</name>
</gene>
<dbReference type="AlphaFoldDB" id="A0AAV4VBT9"/>
<accession>A0AAV4VBT9</accession>
<proteinExistence type="predicted"/>
<sequence length="88" mass="9857">MLLFSWARIYRVLCNTVGLYLAPISKSSSVQSCKCSFLANKIEYIAESLCMTCKNMVIRRRLLTESNMFKANVQCVALLLGTNIPSSV</sequence>
<dbReference type="EMBL" id="BPLR01014280">
    <property type="protein sequence ID" value="GIY67762.1"/>
    <property type="molecule type" value="Genomic_DNA"/>
</dbReference>
<organism evidence="1 2">
    <name type="scientific">Caerostris extrusa</name>
    <name type="common">Bark spider</name>
    <name type="synonym">Caerostris bankana</name>
    <dbReference type="NCBI Taxonomy" id="172846"/>
    <lineage>
        <taxon>Eukaryota</taxon>
        <taxon>Metazoa</taxon>
        <taxon>Ecdysozoa</taxon>
        <taxon>Arthropoda</taxon>
        <taxon>Chelicerata</taxon>
        <taxon>Arachnida</taxon>
        <taxon>Araneae</taxon>
        <taxon>Araneomorphae</taxon>
        <taxon>Entelegynae</taxon>
        <taxon>Araneoidea</taxon>
        <taxon>Araneidae</taxon>
        <taxon>Caerostris</taxon>
    </lineage>
</organism>